<name>A0A9X3MQU4_9ACTN</name>
<dbReference type="AlphaFoldDB" id="A0A9X3MQU4"/>
<keyword evidence="1" id="KW-0812">Transmembrane</keyword>
<comment type="caution">
    <text evidence="2">The sequence shown here is derived from an EMBL/GenBank/DDBJ whole genome shotgun (WGS) entry which is preliminary data.</text>
</comment>
<evidence type="ECO:0000313" key="3">
    <source>
        <dbReference type="Proteomes" id="UP001149140"/>
    </source>
</evidence>
<protein>
    <submittedName>
        <fullName evidence="2">Uncharacterized protein</fullName>
    </submittedName>
</protein>
<organism evidence="2 3">
    <name type="scientific">Solirubrobacter ginsenosidimutans</name>
    <dbReference type="NCBI Taxonomy" id="490573"/>
    <lineage>
        <taxon>Bacteria</taxon>
        <taxon>Bacillati</taxon>
        <taxon>Actinomycetota</taxon>
        <taxon>Thermoleophilia</taxon>
        <taxon>Solirubrobacterales</taxon>
        <taxon>Solirubrobacteraceae</taxon>
        <taxon>Solirubrobacter</taxon>
    </lineage>
</organism>
<reference evidence="2" key="1">
    <citation type="submission" date="2022-10" db="EMBL/GenBank/DDBJ databases">
        <title>The WGS of Solirubrobacter ginsenosidimutans DSM 21036.</title>
        <authorList>
            <person name="Jiang Z."/>
        </authorList>
    </citation>
    <scope>NUCLEOTIDE SEQUENCE</scope>
    <source>
        <strain evidence="2">DSM 21036</strain>
    </source>
</reference>
<dbReference type="RefSeq" id="WP_270038948.1">
    <property type="nucleotide sequence ID" value="NZ_JAPDOD010000004.1"/>
</dbReference>
<accession>A0A9X3MQU4</accession>
<dbReference type="Proteomes" id="UP001149140">
    <property type="component" value="Unassembled WGS sequence"/>
</dbReference>
<dbReference type="EMBL" id="JAPDOD010000004">
    <property type="protein sequence ID" value="MDA0160181.1"/>
    <property type="molecule type" value="Genomic_DNA"/>
</dbReference>
<gene>
    <name evidence="2" type="ORF">OM076_07900</name>
</gene>
<sequence length="88" mass="9661">MPSLPNHRLGALRYGLPALLVAIGFVLLFAVDGPIRWDGWAMCVGSGLSILLLNGLFRYGAKGDRERDAEVAARDYLAQHGHWPDEES</sequence>
<feature type="transmembrane region" description="Helical" evidence="1">
    <location>
        <begin position="37"/>
        <end position="57"/>
    </location>
</feature>
<keyword evidence="1" id="KW-1133">Transmembrane helix</keyword>
<proteinExistence type="predicted"/>
<evidence type="ECO:0000313" key="2">
    <source>
        <dbReference type="EMBL" id="MDA0160181.1"/>
    </source>
</evidence>
<feature type="transmembrane region" description="Helical" evidence="1">
    <location>
        <begin position="12"/>
        <end position="31"/>
    </location>
</feature>
<evidence type="ECO:0000256" key="1">
    <source>
        <dbReference type="SAM" id="Phobius"/>
    </source>
</evidence>
<keyword evidence="1" id="KW-0472">Membrane</keyword>
<keyword evidence="3" id="KW-1185">Reference proteome</keyword>